<dbReference type="OrthoDB" id="10455421at2759"/>
<reference evidence="1" key="1">
    <citation type="submission" date="2020-11" db="EMBL/GenBank/DDBJ databases">
        <authorList>
            <person name="Tran Van P."/>
        </authorList>
    </citation>
    <scope>NUCLEOTIDE SEQUENCE</scope>
</reference>
<evidence type="ECO:0000313" key="1">
    <source>
        <dbReference type="EMBL" id="CAD7634293.1"/>
    </source>
</evidence>
<keyword evidence="2" id="KW-1185">Reference proteome</keyword>
<proteinExistence type="predicted"/>
<sequence length="288" mass="33445">MNKFDERLIEWSEKEFNVKNCPKESLNLLRAKNGTTFKKILSFMTQTIKSKENGETIQRFCDSIQLKEDLKSTADEIRVIESDISRVRNQLIVEELNRKKREIKEELNANKVFVSTLLLDVMERISAKNKHCTQLKPNLKTIDDIIDCYERLYTPIDDFDLDKCLVSDQMVNNSKNCDHLLDQINQLMESIESIVYDLNDIKAIKPINISYDLDVVSKGLTQTEPNIEFMSQNKNEKEAKNTAIATKLVSVHNLMQKYEKIRSEKLAKNKDKMQKVINSCDAFIQQNA</sequence>
<protein>
    <submittedName>
        <fullName evidence="1">Uncharacterized protein</fullName>
    </submittedName>
</protein>
<evidence type="ECO:0000313" key="2">
    <source>
        <dbReference type="Proteomes" id="UP000759131"/>
    </source>
</evidence>
<name>A0A7R9L597_9ACAR</name>
<dbReference type="EMBL" id="OC868923">
    <property type="protein sequence ID" value="CAD7634293.1"/>
    <property type="molecule type" value="Genomic_DNA"/>
</dbReference>
<dbReference type="Proteomes" id="UP000759131">
    <property type="component" value="Unassembled WGS sequence"/>
</dbReference>
<organism evidence="1">
    <name type="scientific">Medioppia subpectinata</name>
    <dbReference type="NCBI Taxonomy" id="1979941"/>
    <lineage>
        <taxon>Eukaryota</taxon>
        <taxon>Metazoa</taxon>
        <taxon>Ecdysozoa</taxon>
        <taxon>Arthropoda</taxon>
        <taxon>Chelicerata</taxon>
        <taxon>Arachnida</taxon>
        <taxon>Acari</taxon>
        <taxon>Acariformes</taxon>
        <taxon>Sarcoptiformes</taxon>
        <taxon>Oribatida</taxon>
        <taxon>Brachypylina</taxon>
        <taxon>Oppioidea</taxon>
        <taxon>Oppiidae</taxon>
        <taxon>Medioppia</taxon>
    </lineage>
</organism>
<dbReference type="AlphaFoldDB" id="A0A7R9L597"/>
<gene>
    <name evidence="1" type="ORF">OSB1V03_LOCUS14689</name>
</gene>
<dbReference type="EMBL" id="CAJPIZ010014348">
    <property type="protein sequence ID" value="CAG2114723.1"/>
    <property type="molecule type" value="Genomic_DNA"/>
</dbReference>
<accession>A0A7R9L597</accession>